<accession>A0ABX8WN74</accession>
<evidence type="ECO:0000313" key="2">
    <source>
        <dbReference type="EMBL" id="QYR53070.1"/>
    </source>
</evidence>
<organism evidence="2 3">
    <name type="scientific">Lysobacter soyae</name>
    <dbReference type="NCBI Taxonomy" id="2764185"/>
    <lineage>
        <taxon>Bacteria</taxon>
        <taxon>Pseudomonadati</taxon>
        <taxon>Pseudomonadota</taxon>
        <taxon>Gammaproteobacteria</taxon>
        <taxon>Lysobacterales</taxon>
        <taxon>Lysobacteraceae</taxon>
        <taxon>Lysobacter</taxon>
    </lineage>
</organism>
<sequence>MLKRSLLAVSVAALVMVGCKKKDAAADAAPPASEAATQTAPAASADANAAPAAPTPTASAATFDINSYPVSEKPLGEWPYVQLPAGYRFDTDKLGEDTKDLARVPVWTGDALVWVEGKTFETKFYTNDGKTYSKFELGKGIAQSVEALGGKRVSNKIFDESFANAHEEELKSFLKEFDKIDDAYRYYSEGTDTYLIRRADKAIWVVTFLDESNNASMMVAEGPLPVAEAK</sequence>
<gene>
    <name evidence="2" type="ORF">H8L67_00665</name>
</gene>
<evidence type="ECO:0000313" key="3">
    <source>
        <dbReference type="Proteomes" id="UP000824755"/>
    </source>
</evidence>
<dbReference type="EMBL" id="CP080544">
    <property type="protein sequence ID" value="QYR53070.1"/>
    <property type="molecule type" value="Genomic_DNA"/>
</dbReference>
<dbReference type="RefSeq" id="WP_220379889.1">
    <property type="nucleotide sequence ID" value="NZ_CP080544.1"/>
</dbReference>
<dbReference type="PROSITE" id="PS51257">
    <property type="entry name" value="PROKAR_LIPOPROTEIN"/>
    <property type="match status" value="1"/>
</dbReference>
<dbReference type="Proteomes" id="UP000824755">
    <property type="component" value="Chromosome"/>
</dbReference>
<keyword evidence="3" id="KW-1185">Reference proteome</keyword>
<evidence type="ECO:0008006" key="4">
    <source>
        <dbReference type="Google" id="ProtNLM"/>
    </source>
</evidence>
<protein>
    <recommendedName>
        <fullName evidence="4">Lipoprotein</fullName>
    </recommendedName>
</protein>
<proteinExistence type="predicted"/>
<name>A0ABX8WN74_9GAMM</name>
<evidence type="ECO:0000256" key="1">
    <source>
        <dbReference type="SAM" id="MobiDB-lite"/>
    </source>
</evidence>
<reference evidence="2 3" key="1">
    <citation type="submission" date="2021-08" db="EMBL/GenBank/DDBJ databases">
        <title>Lysobacter sp. strain CJ11 Genome sequencing and assembly.</title>
        <authorList>
            <person name="Kim I."/>
        </authorList>
    </citation>
    <scope>NUCLEOTIDE SEQUENCE [LARGE SCALE GENOMIC DNA]</scope>
    <source>
        <strain evidence="2 3">CJ11</strain>
    </source>
</reference>
<feature type="region of interest" description="Disordered" evidence="1">
    <location>
        <begin position="30"/>
        <end position="57"/>
    </location>
</feature>